<dbReference type="EMBL" id="LUGG01000002">
    <property type="protein sequence ID" value="OBZ77834.1"/>
    <property type="molecule type" value="Genomic_DNA"/>
</dbReference>
<sequence length="108" mass="11877">MSVKSIDHSKLCVVRCSGTSPDIELVAPSASKLSANEGFQYIRKGADIAQGEEACLKELSDFRERIEECDIMFTTYYGGYISKGKLWSVVAVPSDSFAELNDKARLGF</sequence>
<organism evidence="1 2">
    <name type="scientific">Grifola frondosa</name>
    <name type="common">Maitake</name>
    <name type="synonym">Polyporus frondosus</name>
    <dbReference type="NCBI Taxonomy" id="5627"/>
    <lineage>
        <taxon>Eukaryota</taxon>
        <taxon>Fungi</taxon>
        <taxon>Dikarya</taxon>
        <taxon>Basidiomycota</taxon>
        <taxon>Agaricomycotina</taxon>
        <taxon>Agaricomycetes</taxon>
        <taxon>Polyporales</taxon>
        <taxon>Grifolaceae</taxon>
        <taxon>Grifola</taxon>
    </lineage>
</organism>
<dbReference type="AlphaFoldDB" id="A0A1C7MSA5"/>
<keyword evidence="2" id="KW-1185">Reference proteome</keyword>
<name>A0A1C7MSA5_GRIFR</name>
<protein>
    <submittedName>
        <fullName evidence="1">Uncharacterized protein</fullName>
    </submittedName>
</protein>
<reference evidence="1 2" key="1">
    <citation type="submission" date="2016-03" db="EMBL/GenBank/DDBJ databases">
        <title>Whole genome sequencing of Grifola frondosa 9006-11.</title>
        <authorList>
            <person name="Min B."/>
            <person name="Park H."/>
            <person name="Kim J.-G."/>
            <person name="Cho H."/>
            <person name="Oh Y.-L."/>
            <person name="Kong W.-S."/>
            <person name="Choi I.-G."/>
        </authorList>
    </citation>
    <scope>NUCLEOTIDE SEQUENCE [LARGE SCALE GENOMIC DNA]</scope>
    <source>
        <strain evidence="1 2">9006-11</strain>
    </source>
</reference>
<evidence type="ECO:0000313" key="1">
    <source>
        <dbReference type="EMBL" id="OBZ77834.1"/>
    </source>
</evidence>
<gene>
    <name evidence="1" type="ORF">A0H81_02151</name>
</gene>
<comment type="caution">
    <text evidence="1">The sequence shown here is derived from an EMBL/GenBank/DDBJ whole genome shotgun (WGS) entry which is preliminary data.</text>
</comment>
<proteinExistence type="predicted"/>
<accession>A0A1C7MSA5</accession>
<evidence type="ECO:0000313" key="2">
    <source>
        <dbReference type="Proteomes" id="UP000092993"/>
    </source>
</evidence>
<dbReference type="Proteomes" id="UP000092993">
    <property type="component" value="Unassembled WGS sequence"/>
</dbReference>